<dbReference type="EMBL" id="JAEMHM010000006">
    <property type="protein sequence ID" value="MBJ6724883.1"/>
    <property type="molecule type" value="Genomic_DNA"/>
</dbReference>
<evidence type="ECO:0000313" key="1">
    <source>
        <dbReference type="EMBL" id="MBJ6724883.1"/>
    </source>
</evidence>
<gene>
    <name evidence="1" type="ORF">JFN93_09210</name>
</gene>
<keyword evidence="2" id="KW-1185">Reference proteome</keyword>
<dbReference type="RefSeq" id="WP_199383768.1">
    <property type="nucleotide sequence ID" value="NZ_JAEMHM010000006.1"/>
</dbReference>
<accession>A0A8J7JD15</accession>
<comment type="caution">
    <text evidence="1">The sequence shown here is derived from an EMBL/GenBank/DDBJ whole genome shotgun (WGS) entry which is preliminary data.</text>
</comment>
<reference evidence="1" key="1">
    <citation type="submission" date="2020-12" db="EMBL/GenBank/DDBJ databases">
        <title>Geomonas sp. Red875, isolated from river sediment.</title>
        <authorList>
            <person name="Xu Z."/>
            <person name="Zhang Z."/>
            <person name="Masuda Y."/>
            <person name="Itoh H."/>
            <person name="Senoo K."/>
        </authorList>
    </citation>
    <scope>NUCLEOTIDE SEQUENCE</scope>
    <source>
        <strain evidence="1">Red875</strain>
    </source>
</reference>
<evidence type="ECO:0008006" key="3">
    <source>
        <dbReference type="Google" id="ProtNLM"/>
    </source>
</evidence>
<sequence>MNCQFPYDAMAIVITHLRRSGMTISKAGDSYRIVEGILNLNVVSEAVRDRAITIAEDGSIQICGAYIPTGWDIVRIRRKVEDHLRKSASTEEIIRIASCLGVTLISSDREIAKPDFSVPGI</sequence>
<protein>
    <recommendedName>
        <fullName evidence="3">PIN domain-containing protein</fullName>
    </recommendedName>
</protein>
<proteinExistence type="predicted"/>
<name>A0A8J7JD15_9BACT</name>
<evidence type="ECO:0000313" key="2">
    <source>
        <dbReference type="Proteomes" id="UP000636888"/>
    </source>
</evidence>
<organism evidence="1 2">
    <name type="scientific">Geomesophilobacter sediminis</name>
    <dbReference type="NCBI Taxonomy" id="2798584"/>
    <lineage>
        <taxon>Bacteria</taxon>
        <taxon>Pseudomonadati</taxon>
        <taxon>Thermodesulfobacteriota</taxon>
        <taxon>Desulfuromonadia</taxon>
        <taxon>Geobacterales</taxon>
        <taxon>Geobacteraceae</taxon>
        <taxon>Geomesophilobacter</taxon>
    </lineage>
</organism>
<dbReference type="AlphaFoldDB" id="A0A8J7JD15"/>
<dbReference type="Proteomes" id="UP000636888">
    <property type="component" value="Unassembled WGS sequence"/>
</dbReference>